<feature type="transmembrane region" description="Helical" evidence="7">
    <location>
        <begin position="91"/>
        <end position="118"/>
    </location>
</feature>
<dbReference type="STRING" id="1123281.SAMN02745180_02768"/>
<organism evidence="8 9">
    <name type="scientific">Sporanaerobacter acetigenes DSM 13106</name>
    <dbReference type="NCBI Taxonomy" id="1123281"/>
    <lineage>
        <taxon>Bacteria</taxon>
        <taxon>Bacillati</taxon>
        <taxon>Bacillota</taxon>
        <taxon>Tissierellia</taxon>
        <taxon>Tissierellales</taxon>
        <taxon>Sporanaerobacteraceae</taxon>
        <taxon>Sporanaerobacter</taxon>
    </lineage>
</organism>
<keyword evidence="4 7" id="KW-1133">Transmembrane helix</keyword>
<feature type="transmembrane region" description="Helical" evidence="7">
    <location>
        <begin position="45"/>
        <end position="71"/>
    </location>
</feature>
<evidence type="ECO:0000256" key="4">
    <source>
        <dbReference type="ARBA" id="ARBA00022989"/>
    </source>
</evidence>
<dbReference type="GO" id="GO:0010043">
    <property type="term" value="P:response to zinc ion"/>
    <property type="evidence" value="ECO:0007669"/>
    <property type="project" value="TreeGrafter"/>
</dbReference>
<dbReference type="Pfam" id="PF00950">
    <property type="entry name" value="ABC-3"/>
    <property type="match status" value="1"/>
</dbReference>
<evidence type="ECO:0000256" key="2">
    <source>
        <dbReference type="ARBA" id="ARBA00008034"/>
    </source>
</evidence>
<reference evidence="8 9" key="1">
    <citation type="submission" date="2016-11" db="EMBL/GenBank/DDBJ databases">
        <authorList>
            <person name="Jaros S."/>
            <person name="Januszkiewicz K."/>
            <person name="Wedrychowicz H."/>
        </authorList>
    </citation>
    <scope>NUCLEOTIDE SEQUENCE [LARGE SCALE GENOMIC DNA]</scope>
    <source>
        <strain evidence="8 9">DSM 13106</strain>
    </source>
</reference>
<accession>A0A1M5Z5P4</accession>
<dbReference type="PANTHER" id="PTHR30477:SF0">
    <property type="entry name" value="METAL TRANSPORT SYSTEM MEMBRANE PROTEIN TM_0125-RELATED"/>
    <property type="match status" value="1"/>
</dbReference>
<sequence>MMDIFSYSFMQRSFIMGTIIAIIAPTIGLFLVLRRASVIGDALSHVALAGAAFGMLMGIYPVYGAIIFSIAGALGIEKLRNEYSEYEELSLSIVLSAGIGLASILISLGNTSGIFAYLFGSLALVTEKDILVVSILGAFIIISIAVLYKGLFYVSFDEEGAKLAGVPVKFINIYFAILVALTVGISMRIVGVLLISSLMVLPVATSLIISKSFKQALLYSNLFGILSVFVGLIISFYFDLAPGGTIVLTALSILLIVIFINRKKS</sequence>
<protein>
    <submittedName>
        <fullName evidence="8">Zinc transport system permease protein</fullName>
    </submittedName>
</protein>
<comment type="subcellular location">
    <subcellularLocation>
        <location evidence="6">Cell membrane</location>
        <topology evidence="6">Multi-pass membrane protein</topology>
    </subcellularLocation>
    <subcellularLocation>
        <location evidence="1">Membrane</location>
        <topology evidence="1">Multi-pass membrane protein</topology>
    </subcellularLocation>
</comment>
<dbReference type="Gene3D" id="1.10.3470.10">
    <property type="entry name" value="ABC transporter involved in vitamin B12 uptake, BtuC"/>
    <property type="match status" value="1"/>
</dbReference>
<feature type="transmembrane region" description="Helical" evidence="7">
    <location>
        <begin position="12"/>
        <end position="33"/>
    </location>
</feature>
<gene>
    <name evidence="8" type="ORF">SAMN02745180_02768</name>
</gene>
<dbReference type="OrthoDB" id="9798540at2"/>
<evidence type="ECO:0000313" key="8">
    <source>
        <dbReference type="EMBL" id="SHI19530.1"/>
    </source>
</evidence>
<evidence type="ECO:0000256" key="3">
    <source>
        <dbReference type="ARBA" id="ARBA00022692"/>
    </source>
</evidence>
<evidence type="ECO:0000256" key="6">
    <source>
        <dbReference type="RuleBase" id="RU003943"/>
    </source>
</evidence>
<evidence type="ECO:0000256" key="1">
    <source>
        <dbReference type="ARBA" id="ARBA00004141"/>
    </source>
</evidence>
<evidence type="ECO:0000256" key="5">
    <source>
        <dbReference type="ARBA" id="ARBA00023136"/>
    </source>
</evidence>
<keyword evidence="5 7" id="KW-0472">Membrane</keyword>
<feature type="transmembrane region" description="Helical" evidence="7">
    <location>
        <begin position="130"/>
        <end position="151"/>
    </location>
</feature>
<dbReference type="EMBL" id="FQXR01000021">
    <property type="protein sequence ID" value="SHI19530.1"/>
    <property type="molecule type" value="Genomic_DNA"/>
</dbReference>
<dbReference type="InterPro" id="IPR001626">
    <property type="entry name" value="ABC_TroCD"/>
</dbReference>
<dbReference type="SUPFAM" id="SSF81345">
    <property type="entry name" value="ABC transporter involved in vitamin B12 uptake, BtuC"/>
    <property type="match status" value="1"/>
</dbReference>
<dbReference type="AlphaFoldDB" id="A0A1M5Z5P4"/>
<evidence type="ECO:0000313" key="9">
    <source>
        <dbReference type="Proteomes" id="UP000184389"/>
    </source>
</evidence>
<feature type="transmembrane region" description="Helical" evidence="7">
    <location>
        <begin position="216"/>
        <end position="238"/>
    </location>
</feature>
<keyword evidence="6" id="KW-0813">Transport</keyword>
<evidence type="ECO:0000256" key="7">
    <source>
        <dbReference type="SAM" id="Phobius"/>
    </source>
</evidence>
<feature type="transmembrane region" description="Helical" evidence="7">
    <location>
        <begin position="244"/>
        <end position="261"/>
    </location>
</feature>
<keyword evidence="9" id="KW-1185">Reference proteome</keyword>
<dbReference type="Proteomes" id="UP000184389">
    <property type="component" value="Unassembled WGS sequence"/>
</dbReference>
<name>A0A1M5Z5P4_9FIRM</name>
<proteinExistence type="inferred from homology"/>
<comment type="similarity">
    <text evidence="2 6">Belongs to the ABC-3 integral membrane protein family.</text>
</comment>
<dbReference type="GO" id="GO:0055085">
    <property type="term" value="P:transmembrane transport"/>
    <property type="evidence" value="ECO:0007669"/>
    <property type="project" value="InterPro"/>
</dbReference>
<dbReference type="PANTHER" id="PTHR30477">
    <property type="entry name" value="ABC-TRANSPORTER METAL-BINDING PROTEIN"/>
    <property type="match status" value="1"/>
</dbReference>
<dbReference type="GO" id="GO:0043190">
    <property type="term" value="C:ATP-binding cassette (ABC) transporter complex"/>
    <property type="evidence" value="ECO:0007669"/>
    <property type="project" value="InterPro"/>
</dbReference>
<dbReference type="InterPro" id="IPR037294">
    <property type="entry name" value="ABC_BtuC-like"/>
</dbReference>
<feature type="transmembrane region" description="Helical" evidence="7">
    <location>
        <begin position="171"/>
        <end position="204"/>
    </location>
</feature>
<keyword evidence="3 6" id="KW-0812">Transmembrane</keyword>